<feature type="region of interest" description="Disordered" evidence="1">
    <location>
        <begin position="1"/>
        <end position="46"/>
    </location>
</feature>
<organism evidence="2">
    <name type="scientific">Tanacetum cinerariifolium</name>
    <name type="common">Dalmatian daisy</name>
    <name type="synonym">Chrysanthemum cinerariifolium</name>
    <dbReference type="NCBI Taxonomy" id="118510"/>
    <lineage>
        <taxon>Eukaryota</taxon>
        <taxon>Viridiplantae</taxon>
        <taxon>Streptophyta</taxon>
        <taxon>Embryophyta</taxon>
        <taxon>Tracheophyta</taxon>
        <taxon>Spermatophyta</taxon>
        <taxon>Magnoliopsida</taxon>
        <taxon>eudicotyledons</taxon>
        <taxon>Gunneridae</taxon>
        <taxon>Pentapetalae</taxon>
        <taxon>asterids</taxon>
        <taxon>campanulids</taxon>
        <taxon>Asterales</taxon>
        <taxon>Asteraceae</taxon>
        <taxon>Asteroideae</taxon>
        <taxon>Anthemideae</taxon>
        <taxon>Anthemidinae</taxon>
        <taxon>Tanacetum</taxon>
    </lineage>
</organism>
<proteinExistence type="predicted"/>
<dbReference type="EMBL" id="BKCJ010574932">
    <property type="protein sequence ID" value="GFB20479.1"/>
    <property type="molecule type" value="Genomic_DNA"/>
</dbReference>
<sequence>WVPGFVKQDDKESNSDDKHSEGELNGDILRSNEDLEGDNEKDSKDPFNIYTLLNKKKENNEKILVTHDSLKYPFGFTPKEDVETNVEQSKKRNGSVREVSEEANRSDDIKSASKRIISKEEGTESVFLGHFKKSKTPRSGGSILSLMDELIKKGEVIVMGDFNEVRNKNERFGLVFNVQGANAFNSFISSAGLEEVPLGAPVDMWNAMLNLMKKLKYLKKKIRAWNNDMRKYSKNRKLTFKAELENLDSIIDKGEGNDDIINKRMAIVKSIQELDKL</sequence>
<comment type="caution">
    <text evidence="2">The sequence shown here is derived from an EMBL/GenBank/DDBJ whole genome shotgun (WGS) entry which is preliminary data.</text>
</comment>
<protein>
    <submittedName>
        <fullName evidence="2">RNA-directed DNA polymerase, eukaryota</fullName>
    </submittedName>
</protein>
<dbReference type="SUPFAM" id="SSF56219">
    <property type="entry name" value="DNase I-like"/>
    <property type="match status" value="1"/>
</dbReference>
<feature type="region of interest" description="Disordered" evidence="1">
    <location>
        <begin position="82"/>
        <end position="112"/>
    </location>
</feature>
<accession>A0A699L798</accession>
<keyword evidence="2" id="KW-0548">Nucleotidyltransferase</keyword>
<feature type="non-terminal residue" evidence="2">
    <location>
        <position position="1"/>
    </location>
</feature>
<name>A0A699L798_TANCI</name>
<evidence type="ECO:0000313" key="2">
    <source>
        <dbReference type="EMBL" id="GFB20479.1"/>
    </source>
</evidence>
<keyword evidence="2" id="KW-0808">Transferase</keyword>
<dbReference type="InterPro" id="IPR036691">
    <property type="entry name" value="Endo/exonu/phosph_ase_sf"/>
</dbReference>
<feature type="compositionally biased region" description="Basic and acidic residues" evidence="1">
    <location>
        <begin position="98"/>
        <end position="112"/>
    </location>
</feature>
<evidence type="ECO:0000256" key="1">
    <source>
        <dbReference type="SAM" id="MobiDB-lite"/>
    </source>
</evidence>
<feature type="compositionally biased region" description="Basic and acidic residues" evidence="1">
    <location>
        <begin position="7"/>
        <end position="22"/>
    </location>
</feature>
<feature type="compositionally biased region" description="Basic and acidic residues" evidence="1">
    <location>
        <begin position="30"/>
        <end position="45"/>
    </location>
</feature>
<keyword evidence="2" id="KW-0695">RNA-directed DNA polymerase</keyword>
<dbReference type="AlphaFoldDB" id="A0A699L798"/>
<reference evidence="2" key="1">
    <citation type="journal article" date="2019" name="Sci. Rep.">
        <title>Draft genome of Tanacetum cinerariifolium, the natural source of mosquito coil.</title>
        <authorList>
            <person name="Yamashiro T."/>
            <person name="Shiraishi A."/>
            <person name="Satake H."/>
            <person name="Nakayama K."/>
        </authorList>
    </citation>
    <scope>NUCLEOTIDE SEQUENCE</scope>
</reference>
<gene>
    <name evidence="2" type="ORF">Tci_692450</name>
</gene>
<dbReference type="GO" id="GO:0003964">
    <property type="term" value="F:RNA-directed DNA polymerase activity"/>
    <property type="evidence" value="ECO:0007669"/>
    <property type="project" value="UniProtKB-KW"/>
</dbReference>